<feature type="transmembrane region" description="Helical" evidence="6">
    <location>
        <begin position="180"/>
        <end position="201"/>
    </location>
</feature>
<keyword evidence="4 6" id="KW-1133">Transmembrane helix</keyword>
<dbReference type="SUPFAM" id="SSF103481">
    <property type="entry name" value="Multidrug resistance efflux transporter EmrE"/>
    <property type="match status" value="2"/>
</dbReference>
<feature type="transmembrane region" description="Helical" evidence="6">
    <location>
        <begin position="213"/>
        <end position="234"/>
    </location>
</feature>
<dbReference type="PANTHER" id="PTHR22911">
    <property type="entry name" value="ACYL-MALONYL CONDENSING ENZYME-RELATED"/>
    <property type="match status" value="1"/>
</dbReference>
<keyword evidence="3 6" id="KW-0812">Transmembrane</keyword>
<evidence type="ECO:0000256" key="5">
    <source>
        <dbReference type="ARBA" id="ARBA00023136"/>
    </source>
</evidence>
<evidence type="ECO:0000256" key="3">
    <source>
        <dbReference type="ARBA" id="ARBA00022692"/>
    </source>
</evidence>
<proteinExistence type="inferred from homology"/>
<evidence type="ECO:0000256" key="6">
    <source>
        <dbReference type="SAM" id="Phobius"/>
    </source>
</evidence>
<feature type="transmembrane region" description="Helical" evidence="6">
    <location>
        <begin position="240"/>
        <end position="263"/>
    </location>
</feature>
<reference evidence="8 9" key="1">
    <citation type="submission" date="2019-07" db="EMBL/GenBank/DDBJ databases">
        <title>Whole genome shotgun sequence of Skermanella aerolata NBRC 106429.</title>
        <authorList>
            <person name="Hosoyama A."/>
            <person name="Uohara A."/>
            <person name="Ohji S."/>
            <person name="Ichikawa N."/>
        </authorList>
    </citation>
    <scope>NUCLEOTIDE SEQUENCE [LARGE SCALE GENOMIC DNA]</scope>
    <source>
        <strain evidence="8 9">NBRC 106429</strain>
    </source>
</reference>
<feature type="domain" description="EamA" evidence="7">
    <location>
        <begin position="34"/>
        <end position="167"/>
    </location>
</feature>
<evidence type="ECO:0000259" key="7">
    <source>
        <dbReference type="Pfam" id="PF00892"/>
    </source>
</evidence>
<evidence type="ECO:0000313" key="8">
    <source>
        <dbReference type="EMBL" id="GEO39909.1"/>
    </source>
</evidence>
<keyword evidence="9" id="KW-1185">Reference proteome</keyword>
<dbReference type="PANTHER" id="PTHR22911:SF6">
    <property type="entry name" value="SOLUTE CARRIER FAMILY 35 MEMBER G1"/>
    <property type="match status" value="1"/>
</dbReference>
<comment type="similarity">
    <text evidence="2">Belongs to the drug/metabolite transporter (DMT) superfamily. 10 TMS drug/metabolite exporter (DME) (TC 2.A.7.3) family.</text>
</comment>
<comment type="subcellular location">
    <subcellularLocation>
        <location evidence="1">Membrane</location>
        <topology evidence="1">Multi-pass membrane protein</topology>
    </subcellularLocation>
</comment>
<gene>
    <name evidence="8" type="ORF">SAE02_40570</name>
</gene>
<feature type="transmembrane region" description="Helical" evidence="6">
    <location>
        <begin position="36"/>
        <end position="56"/>
    </location>
</feature>
<dbReference type="InterPro" id="IPR000620">
    <property type="entry name" value="EamA_dom"/>
</dbReference>
<dbReference type="InterPro" id="IPR037185">
    <property type="entry name" value="EmrE-like"/>
</dbReference>
<protein>
    <submittedName>
        <fullName evidence="8">Permease</fullName>
    </submittedName>
</protein>
<feature type="transmembrane region" description="Helical" evidence="6">
    <location>
        <begin position="103"/>
        <end position="120"/>
    </location>
</feature>
<evidence type="ECO:0000256" key="4">
    <source>
        <dbReference type="ARBA" id="ARBA00022989"/>
    </source>
</evidence>
<dbReference type="EMBL" id="BJYZ01000018">
    <property type="protein sequence ID" value="GEO39909.1"/>
    <property type="molecule type" value="Genomic_DNA"/>
</dbReference>
<accession>A0A512DTW1</accession>
<feature type="transmembrane region" description="Helical" evidence="6">
    <location>
        <begin position="126"/>
        <end position="144"/>
    </location>
</feature>
<sequence>MRNGRETNQWITPMSKLNILARAPSRRQASGAGSGIALRLAATGLFAVMSLCVRLASFEAPVGQIVFYRSALALPPIVAYLFWRRQFPWGLRTRRPGGHLMRSLFGCTAMFFSFVSLAYLPLALATALSFLAPLLVVPAAILALRERPGGVVIGAALGGFAGVALMLAPAFEGPSLEAGTLIGVAAGLAMAATTAVAKIQIKTLTETEPPGTIAFYFAVVCAIAGLATLPFGWASPTSTALVFMIAAGISGGLAHIAMTEALAHAPASTLAPFEYTAMLWALAFDMLVFGLLPAPISLVGAVVIVAAAAVAAFAGGATPHVKGSRDGPEDMNCSK</sequence>
<evidence type="ECO:0000256" key="2">
    <source>
        <dbReference type="ARBA" id="ARBA00009853"/>
    </source>
</evidence>
<feature type="transmembrane region" description="Helical" evidence="6">
    <location>
        <begin position="151"/>
        <end position="168"/>
    </location>
</feature>
<dbReference type="AlphaFoldDB" id="A0A512DTW1"/>
<feature type="domain" description="EamA" evidence="7">
    <location>
        <begin position="182"/>
        <end position="311"/>
    </location>
</feature>
<dbReference type="GO" id="GO:0016020">
    <property type="term" value="C:membrane"/>
    <property type="evidence" value="ECO:0007669"/>
    <property type="project" value="UniProtKB-SubCell"/>
</dbReference>
<feature type="transmembrane region" description="Helical" evidence="6">
    <location>
        <begin position="298"/>
        <end position="317"/>
    </location>
</feature>
<evidence type="ECO:0000313" key="9">
    <source>
        <dbReference type="Proteomes" id="UP000321523"/>
    </source>
</evidence>
<keyword evidence="5 6" id="KW-0472">Membrane</keyword>
<feature type="transmembrane region" description="Helical" evidence="6">
    <location>
        <begin position="62"/>
        <end position="83"/>
    </location>
</feature>
<organism evidence="8 9">
    <name type="scientific">Skermanella aerolata</name>
    <dbReference type="NCBI Taxonomy" id="393310"/>
    <lineage>
        <taxon>Bacteria</taxon>
        <taxon>Pseudomonadati</taxon>
        <taxon>Pseudomonadota</taxon>
        <taxon>Alphaproteobacteria</taxon>
        <taxon>Rhodospirillales</taxon>
        <taxon>Azospirillaceae</taxon>
        <taxon>Skermanella</taxon>
    </lineage>
</organism>
<dbReference type="Pfam" id="PF00892">
    <property type="entry name" value="EamA"/>
    <property type="match status" value="2"/>
</dbReference>
<evidence type="ECO:0000256" key="1">
    <source>
        <dbReference type="ARBA" id="ARBA00004141"/>
    </source>
</evidence>
<name>A0A512DTW1_9PROT</name>
<comment type="caution">
    <text evidence="8">The sequence shown here is derived from an EMBL/GenBank/DDBJ whole genome shotgun (WGS) entry which is preliminary data.</text>
</comment>
<dbReference type="Proteomes" id="UP000321523">
    <property type="component" value="Unassembled WGS sequence"/>
</dbReference>